<dbReference type="RefSeq" id="XP_015663587.1">
    <property type="nucleotide sequence ID" value="XM_015798067.1"/>
</dbReference>
<feature type="region of interest" description="Disordered" evidence="1">
    <location>
        <begin position="59"/>
        <end position="167"/>
    </location>
</feature>
<feature type="region of interest" description="Disordered" evidence="1">
    <location>
        <begin position="472"/>
        <end position="492"/>
    </location>
</feature>
<feature type="region of interest" description="Disordered" evidence="1">
    <location>
        <begin position="239"/>
        <end position="292"/>
    </location>
</feature>
<feature type="compositionally biased region" description="Basic and acidic residues" evidence="1">
    <location>
        <begin position="312"/>
        <end position="323"/>
    </location>
</feature>
<evidence type="ECO:0000256" key="1">
    <source>
        <dbReference type="SAM" id="MobiDB-lite"/>
    </source>
</evidence>
<proteinExistence type="predicted"/>
<dbReference type="GeneID" id="26901822"/>
<dbReference type="InterPro" id="IPR011989">
    <property type="entry name" value="ARM-like"/>
</dbReference>
<accession>A0A0N0DZC6</accession>
<dbReference type="SUPFAM" id="SSF48371">
    <property type="entry name" value="ARM repeat"/>
    <property type="match status" value="1"/>
</dbReference>
<feature type="compositionally biased region" description="Polar residues" evidence="1">
    <location>
        <begin position="247"/>
        <end position="270"/>
    </location>
</feature>
<dbReference type="Proteomes" id="UP000037923">
    <property type="component" value="Unassembled WGS sequence"/>
</dbReference>
<dbReference type="OMA" id="PATIAWC"/>
<feature type="compositionally biased region" description="Low complexity" evidence="1">
    <location>
        <begin position="332"/>
        <end position="341"/>
    </location>
</feature>
<name>A0A0N0DZC6_LEPPY</name>
<feature type="compositionally biased region" description="Basic and acidic residues" evidence="1">
    <location>
        <begin position="379"/>
        <end position="395"/>
    </location>
</feature>
<dbReference type="InterPro" id="IPR016024">
    <property type="entry name" value="ARM-type_fold"/>
</dbReference>
<gene>
    <name evidence="2" type="ORF">ABB37_01527</name>
</gene>
<reference evidence="2 3" key="1">
    <citation type="submission" date="2015-07" db="EMBL/GenBank/DDBJ databases">
        <title>High-quality genome of monoxenous trypanosomatid Leptomonas pyrrhocoris.</title>
        <authorList>
            <person name="Flegontov P."/>
            <person name="Butenko A."/>
            <person name="Firsov S."/>
            <person name="Vlcek C."/>
            <person name="Logacheva M.D."/>
            <person name="Field M."/>
            <person name="Filatov D."/>
            <person name="Flegontova O."/>
            <person name="Gerasimov E."/>
            <person name="Jackson A.P."/>
            <person name="Kelly S."/>
            <person name="Opperdoes F."/>
            <person name="O'Reilly A."/>
            <person name="Votypka J."/>
            <person name="Yurchenko V."/>
            <person name="Lukes J."/>
        </authorList>
    </citation>
    <scope>NUCLEOTIDE SEQUENCE [LARGE SCALE GENOMIC DNA]</scope>
    <source>
        <strain evidence="2">H10</strain>
    </source>
</reference>
<feature type="compositionally biased region" description="Basic and acidic residues" evidence="1">
    <location>
        <begin position="137"/>
        <end position="164"/>
    </location>
</feature>
<feature type="compositionally biased region" description="Polar residues" evidence="1">
    <location>
        <begin position="120"/>
        <end position="135"/>
    </location>
</feature>
<dbReference type="EMBL" id="LGTL01000002">
    <property type="protein sequence ID" value="KPA85148.1"/>
    <property type="molecule type" value="Genomic_DNA"/>
</dbReference>
<dbReference type="OrthoDB" id="245103at2759"/>
<feature type="region of interest" description="Disordered" evidence="1">
    <location>
        <begin position="305"/>
        <end position="395"/>
    </location>
</feature>
<feature type="compositionally biased region" description="Low complexity" evidence="1">
    <location>
        <begin position="99"/>
        <end position="112"/>
    </location>
</feature>
<comment type="caution">
    <text evidence="2">The sequence shown here is derived from an EMBL/GenBank/DDBJ whole genome shotgun (WGS) entry which is preliminary data.</text>
</comment>
<keyword evidence="3" id="KW-1185">Reference proteome</keyword>
<feature type="compositionally biased region" description="Basic and acidic residues" evidence="1">
    <location>
        <begin position="271"/>
        <end position="283"/>
    </location>
</feature>
<protein>
    <submittedName>
        <fullName evidence="2">Uncharacterized protein</fullName>
    </submittedName>
</protein>
<feature type="compositionally biased region" description="Basic and acidic residues" evidence="1">
    <location>
        <begin position="476"/>
        <end position="486"/>
    </location>
</feature>
<organism evidence="2 3">
    <name type="scientific">Leptomonas pyrrhocoris</name>
    <name type="common">Firebug parasite</name>
    <dbReference type="NCBI Taxonomy" id="157538"/>
    <lineage>
        <taxon>Eukaryota</taxon>
        <taxon>Discoba</taxon>
        <taxon>Euglenozoa</taxon>
        <taxon>Kinetoplastea</taxon>
        <taxon>Metakinetoplastina</taxon>
        <taxon>Trypanosomatida</taxon>
        <taxon>Trypanosomatidae</taxon>
        <taxon>Leishmaniinae</taxon>
        <taxon>Leptomonas</taxon>
    </lineage>
</organism>
<evidence type="ECO:0000313" key="2">
    <source>
        <dbReference type="EMBL" id="KPA85148.1"/>
    </source>
</evidence>
<dbReference type="Gene3D" id="1.25.10.10">
    <property type="entry name" value="Leucine-rich Repeat Variant"/>
    <property type="match status" value="1"/>
</dbReference>
<dbReference type="VEuPathDB" id="TriTrypDB:LpyrH10_02_5010"/>
<evidence type="ECO:0000313" key="3">
    <source>
        <dbReference type="Proteomes" id="UP000037923"/>
    </source>
</evidence>
<sequence>MHHSPKSSSPRCMRVPSPVVLPALSTSEADHILAHASATLEDYFDKDDMPSVLASVAAAARETDPHRHPFSRPKGVGQSSVSDFATAPREVRSATFTDSAAPLSSLTTSPPSRGADNGFYATTNSARQGRLQSIRRSVVDGRNDGNDDWYESPRSEARGSHVNDVRPITITPSVERILEAVQLSSHHSGSGRREDDAGVSLIASKQNATGPSKTNKREDVYDTSTLADRACSNGLDERFSPIELHDSPNSLTHEQQHFSPSLSSFYTATGRSREDGDKRRDHAAQITAVPSLSLTDQHRYPILAPTHAAAPSEDHARDFSSQDEKEEDYDQRTGTRSATRSAARDRPPTPLTEEATVDEDDPPHLNNSNGGDDGQMVGGREDSSTPDDNKEQRVDNDTEALQAVNCEDTPQSQQQSVEVVTNDAVDEQPSCFPYEFTDALPFLDYLARVNGATAPVLLKELVAMGDAWAATRKRREQPTNKAKAEDSTGPVVQRDEDEVIDYLAVSLLLNQTTALQHIVVPLLRAQLKSALRVLRDMENEGGNDGTPDRGPYTHYHLDGSAEEGRDEEEHENGGGRRLTKSPASAARAANLNCALCAVIGLGGAASTLLPLLLQLLLQLPPPTATSLCDVRLVGLAIRTSGAAEGLRALTRIVEERAEASHVLTAAAYALSTYAYELTGHTSAVCVPAGTLQRAREDALYRLVPDPQLALSSRSLITSVAEVEKELRPLWNASATLCSPSSPTAPPTGMSLMRIQSPPPYHPTHIVIDAEAARQSLQMFIASDKFRGRRDHPYVMLLLDDALNSSLLCPVIAESSDERTFKPIWDRMRRDLHCLLCNHRAAGESRQANVTTSGFQRPLLLYSIRDFFADEKDMLFAVEAALVHALVSRSALRFQEQALLSLAALPPEARMHVVQPVTDFFLKVARRYQLRHATTMRRARATAQINSGGHTRRYDDYGGVEGAAEEAVVVAAAIAAGTVCVNPLTPASCTLSCIAALVPVLTELLQTSQWRVRHAACVGLARMGPHTADPSSIVDLFLSLLSPAGASSFLANSTASESYLPALQPATIAWCLVQQQQGGVRALLRVLQDTQETPPVHDWCAFQLAAVDVYEACREVDKADTPEADALLDEMVQVLGKLIAMQGALEEDTVVLCVRALAEVVHRTAAGAVRIAFGFVSSAIDPHVDVSPPPSLSALPLQAAQLEQEAATYYESEPLNSCFTVLTSVMEAALLPTNVLKALCLYLCKYGGAHGELYVCEMLLESTSVAARSAAAFGLRACGAKVIRSVVLGMNDASFEVRREALDTMDVLGAQNVLAVLHHRPAEHRHQVLAALRDCLLRDAGRSVARKAADTVYHALAGEEQDATELLLA</sequence>
<feature type="region of interest" description="Disordered" evidence="1">
    <location>
        <begin position="538"/>
        <end position="581"/>
    </location>
</feature>